<reference evidence="4" key="1">
    <citation type="submission" date="2016-10" db="EMBL/GenBank/DDBJ databases">
        <authorList>
            <person name="Varghese N."/>
            <person name="Submissions S."/>
        </authorList>
    </citation>
    <scope>NUCLEOTIDE SEQUENCE [LARGE SCALE GENOMIC DNA]</scope>
    <source>
        <strain evidence="4">CGMCC 1.11014</strain>
    </source>
</reference>
<protein>
    <recommendedName>
        <fullName evidence="5">Type 4a pilus biogenesis protein PilO</fullName>
    </recommendedName>
</protein>
<evidence type="ECO:0008006" key="5">
    <source>
        <dbReference type="Google" id="ProtNLM"/>
    </source>
</evidence>
<keyword evidence="2" id="KW-1133">Transmembrane helix</keyword>
<organism evidence="3 4">
    <name type="scientific">Pseudoduganella namucuonensis</name>
    <dbReference type="NCBI Taxonomy" id="1035707"/>
    <lineage>
        <taxon>Bacteria</taxon>
        <taxon>Pseudomonadati</taxon>
        <taxon>Pseudomonadota</taxon>
        <taxon>Betaproteobacteria</taxon>
        <taxon>Burkholderiales</taxon>
        <taxon>Oxalobacteraceae</taxon>
        <taxon>Telluria group</taxon>
        <taxon>Pseudoduganella</taxon>
    </lineage>
</organism>
<keyword evidence="2" id="KW-0472">Membrane</keyword>
<gene>
    <name evidence="3" type="ORF">SAMN05216552_104315</name>
</gene>
<feature type="transmembrane region" description="Helical" evidence="2">
    <location>
        <begin position="20"/>
        <end position="46"/>
    </location>
</feature>
<evidence type="ECO:0000313" key="4">
    <source>
        <dbReference type="Proteomes" id="UP000199391"/>
    </source>
</evidence>
<dbReference type="AlphaFoldDB" id="A0A1I7LY63"/>
<dbReference type="Proteomes" id="UP000199391">
    <property type="component" value="Unassembled WGS sequence"/>
</dbReference>
<dbReference type="STRING" id="1035707.SAMN05216552_104315"/>
<dbReference type="EMBL" id="FPBO01000043">
    <property type="protein sequence ID" value="SFV14633.1"/>
    <property type="molecule type" value="Genomic_DNA"/>
</dbReference>
<dbReference type="SUPFAM" id="SSF144059">
    <property type="entry name" value="ImpE-like"/>
    <property type="match status" value="1"/>
</dbReference>
<feature type="region of interest" description="Disordered" evidence="1">
    <location>
        <begin position="56"/>
        <end position="79"/>
    </location>
</feature>
<sequence>MGGAMKQIHLAPLLLRARLAAVRVGPAACLAAVLCLVGAAGLAWLAPQRAKLQAERQRLEQQRQRPAAPGTLVSAPPPSANENMAGFYAALGERRHAEQHVKVLFGLAAKAGLSLRQGEYKFGYDKASRVSTYQIVLPVKGGYNAIWQFSLEALRALPFASLDDIAFRRENINDAQVEARVRLTLYLQDAAAVSSSSAAVQP</sequence>
<keyword evidence="4" id="KW-1185">Reference proteome</keyword>
<evidence type="ECO:0000313" key="3">
    <source>
        <dbReference type="EMBL" id="SFV14633.1"/>
    </source>
</evidence>
<proteinExistence type="predicted"/>
<name>A0A1I7LY63_9BURK</name>
<keyword evidence="2" id="KW-0812">Transmembrane</keyword>
<evidence type="ECO:0000256" key="2">
    <source>
        <dbReference type="SAM" id="Phobius"/>
    </source>
</evidence>
<accession>A0A1I7LY63</accession>
<evidence type="ECO:0000256" key="1">
    <source>
        <dbReference type="SAM" id="MobiDB-lite"/>
    </source>
</evidence>